<gene>
    <name evidence="2" type="ORF">L202_07557</name>
</gene>
<feature type="region of interest" description="Disordered" evidence="1">
    <location>
        <begin position="83"/>
        <end position="130"/>
    </location>
</feature>
<evidence type="ECO:0000313" key="3">
    <source>
        <dbReference type="Proteomes" id="UP000094065"/>
    </source>
</evidence>
<feature type="region of interest" description="Disordered" evidence="1">
    <location>
        <begin position="1"/>
        <end position="31"/>
    </location>
</feature>
<accession>A0A1E3HCM6</accession>
<evidence type="ECO:0000313" key="2">
    <source>
        <dbReference type="EMBL" id="ODN74097.1"/>
    </source>
</evidence>
<keyword evidence="3" id="KW-1185">Reference proteome</keyword>
<protein>
    <submittedName>
        <fullName evidence="2">Uncharacterized protein</fullName>
    </submittedName>
</protein>
<organism evidence="2 3">
    <name type="scientific">Cryptococcus amylolentus CBS 6039</name>
    <dbReference type="NCBI Taxonomy" id="1295533"/>
    <lineage>
        <taxon>Eukaryota</taxon>
        <taxon>Fungi</taxon>
        <taxon>Dikarya</taxon>
        <taxon>Basidiomycota</taxon>
        <taxon>Agaricomycotina</taxon>
        <taxon>Tremellomycetes</taxon>
        <taxon>Tremellales</taxon>
        <taxon>Cryptococcaceae</taxon>
        <taxon>Cryptococcus</taxon>
    </lineage>
</organism>
<dbReference type="Gene3D" id="6.10.280.100">
    <property type="match status" value="1"/>
</dbReference>
<dbReference type="AlphaFoldDB" id="A0A1E3HCM6"/>
<dbReference type="GeneID" id="30158866"/>
<dbReference type="RefSeq" id="XP_018989959.1">
    <property type="nucleotide sequence ID" value="XM_019142316.1"/>
</dbReference>
<dbReference type="EMBL" id="AWGJ01000012">
    <property type="protein sequence ID" value="ODN74097.1"/>
    <property type="molecule type" value="Genomic_DNA"/>
</dbReference>
<feature type="compositionally biased region" description="Basic and acidic residues" evidence="1">
    <location>
        <begin position="16"/>
        <end position="31"/>
    </location>
</feature>
<evidence type="ECO:0000256" key="1">
    <source>
        <dbReference type="SAM" id="MobiDB-lite"/>
    </source>
</evidence>
<dbReference type="Proteomes" id="UP000094065">
    <property type="component" value="Unassembled WGS sequence"/>
</dbReference>
<reference evidence="2 3" key="1">
    <citation type="submission" date="2016-06" db="EMBL/GenBank/DDBJ databases">
        <title>Evolution of pathogenesis and genome organization in the Tremellales.</title>
        <authorList>
            <person name="Cuomo C."/>
            <person name="Litvintseva A."/>
            <person name="Heitman J."/>
            <person name="Chen Y."/>
            <person name="Sun S."/>
            <person name="Springer D."/>
            <person name="Dromer F."/>
            <person name="Young S."/>
            <person name="Zeng Q."/>
            <person name="Chapman S."/>
            <person name="Gujja S."/>
            <person name="Saif S."/>
            <person name="Birren B."/>
        </authorList>
    </citation>
    <scope>NUCLEOTIDE SEQUENCE [LARGE SCALE GENOMIC DNA]</scope>
    <source>
        <strain evidence="2 3">CBS 6039</strain>
    </source>
</reference>
<name>A0A1E3HCM6_9TREE</name>
<feature type="compositionally biased region" description="Polar residues" evidence="1">
    <location>
        <begin position="85"/>
        <end position="99"/>
    </location>
</feature>
<proteinExistence type="predicted"/>
<dbReference type="OrthoDB" id="2348401at2759"/>
<sequence length="130" mass="13971">MTLGQSDSKLVPKQHIKPDIFKSDAEKGKEKVQQDIRHVTGNTHGHGHDAFRQDTSGVTNALKPSGKQSLGDQAEQLVDRAQAGAQLNDTKSVTQQTRDYVTPGNDSAGAGGILNQVKHKITGNEHKGTH</sequence>
<comment type="caution">
    <text evidence="2">The sequence shown here is derived from an EMBL/GenBank/DDBJ whole genome shotgun (WGS) entry which is preliminary data.</text>
</comment>